<organism evidence="3 4">
    <name type="scientific">Lachnospira eligens</name>
    <dbReference type="NCBI Taxonomy" id="39485"/>
    <lineage>
        <taxon>Bacteria</taxon>
        <taxon>Bacillati</taxon>
        <taxon>Bacillota</taxon>
        <taxon>Clostridia</taxon>
        <taxon>Lachnospirales</taxon>
        <taxon>Lachnospiraceae</taxon>
        <taxon>Lachnospira</taxon>
    </lineage>
</organism>
<dbReference type="EMBL" id="WKRD01000001">
    <property type="protein sequence ID" value="MSC56052.1"/>
    <property type="molecule type" value="Genomic_DNA"/>
</dbReference>
<dbReference type="Gene3D" id="3.30.420.40">
    <property type="match status" value="2"/>
</dbReference>
<dbReference type="Pfam" id="PF21522">
    <property type="entry name" value="MreB-like_C"/>
    <property type="match status" value="1"/>
</dbReference>
<accession>A0A7C9KXD3</accession>
<feature type="domain" description="Actin homologue MreB-like C-terminal" evidence="2">
    <location>
        <begin position="160"/>
        <end position="271"/>
    </location>
</feature>
<protein>
    <submittedName>
        <fullName evidence="3">Plasmid segregation actin-type ATPase ParM</fullName>
    </submittedName>
</protein>
<dbReference type="InterPro" id="IPR049067">
    <property type="entry name" value="MreB-like_C"/>
</dbReference>
<evidence type="ECO:0000313" key="4">
    <source>
        <dbReference type="Proteomes" id="UP000481964"/>
    </source>
</evidence>
<dbReference type="InterPro" id="IPR040607">
    <property type="entry name" value="ALP_N"/>
</dbReference>
<reference evidence="3 4" key="1">
    <citation type="journal article" date="2019" name="Nat. Med.">
        <title>A library of human gut bacterial isolates paired with longitudinal multiomics data enables mechanistic microbiome research.</title>
        <authorList>
            <person name="Poyet M."/>
            <person name="Groussin M."/>
            <person name="Gibbons S.M."/>
            <person name="Avila-Pacheco J."/>
            <person name="Jiang X."/>
            <person name="Kearney S.M."/>
            <person name="Perrotta A.R."/>
            <person name="Berdy B."/>
            <person name="Zhao S."/>
            <person name="Lieberman T.D."/>
            <person name="Swanson P.K."/>
            <person name="Smith M."/>
            <person name="Roesemann S."/>
            <person name="Alexander J.E."/>
            <person name="Rich S.A."/>
            <person name="Livny J."/>
            <person name="Vlamakis H."/>
            <person name="Clish C."/>
            <person name="Bullock K."/>
            <person name="Deik A."/>
            <person name="Scott J."/>
            <person name="Pierce K.A."/>
            <person name="Xavier R.J."/>
            <person name="Alm E.J."/>
        </authorList>
    </citation>
    <scope>NUCLEOTIDE SEQUENCE [LARGE SCALE GENOMIC DNA]</scope>
    <source>
        <strain evidence="3 4">BIOML-A1</strain>
    </source>
</reference>
<dbReference type="CDD" id="cd10227">
    <property type="entry name" value="ASKHA_NBD_ParM-like"/>
    <property type="match status" value="1"/>
</dbReference>
<name>A0A7C9KXD3_9FIRM</name>
<dbReference type="Pfam" id="PF17989">
    <property type="entry name" value="ALP_N"/>
    <property type="match status" value="1"/>
</dbReference>
<dbReference type="RefSeq" id="WP_154300302.1">
    <property type="nucleotide sequence ID" value="NZ_WKRD01000001.1"/>
</dbReference>
<dbReference type="InterPro" id="IPR043129">
    <property type="entry name" value="ATPase_NBD"/>
</dbReference>
<comment type="caution">
    <text evidence="3">The sequence shown here is derived from an EMBL/GenBank/DDBJ whole genome shotgun (WGS) entry which is preliminary data.</text>
</comment>
<evidence type="ECO:0000259" key="2">
    <source>
        <dbReference type="Pfam" id="PF21522"/>
    </source>
</evidence>
<evidence type="ECO:0000313" key="3">
    <source>
        <dbReference type="EMBL" id="MSC56052.1"/>
    </source>
</evidence>
<proteinExistence type="predicted"/>
<gene>
    <name evidence="3" type="ORF">GKE48_01080</name>
</gene>
<feature type="domain" description="Actin-like protein N-terminal" evidence="1">
    <location>
        <begin position="42"/>
        <end position="144"/>
    </location>
</feature>
<dbReference type="SUPFAM" id="SSF53067">
    <property type="entry name" value="Actin-like ATPase domain"/>
    <property type="match status" value="2"/>
</dbReference>
<evidence type="ECO:0000259" key="1">
    <source>
        <dbReference type="Pfam" id="PF17989"/>
    </source>
</evidence>
<sequence length="301" mass="33974">MEENRIYYVGIDHGNHLMKTSNRVFENGVERQAVKPTFQANTLVYDGAFYKIGEKRNSVKDSKLADDDYYLLTLAALAKECQSGNIPNGARVVLGVGLPLKQFATVRKQFVKYLKRGNQSVHFKFEDEAYDFTIENVMAFPQCYAAVADRLVSMKGEYLIVDVGSWTIDIMHVKDGVPVESKCETFTESMISVIQEIKSRSSEVFGKEISENVITDYISNFSSNYPEKYARIMDEALEKFVSRVEGILKENGHDTEFTNIIYVGGGAKAMERFGKHGDNISYVTDVRANAKGYEFLAKQMA</sequence>
<dbReference type="AlphaFoldDB" id="A0A7C9KXD3"/>
<dbReference type="Proteomes" id="UP000481964">
    <property type="component" value="Unassembled WGS sequence"/>
</dbReference>